<dbReference type="AlphaFoldDB" id="A0A809RIH4"/>
<keyword evidence="1" id="KW-0732">Signal</keyword>
<feature type="domain" description="Ice-binding protein C-terminal" evidence="2">
    <location>
        <begin position="296"/>
        <end position="318"/>
    </location>
</feature>
<feature type="chain" id="PRO_5035247501" description="Ice-binding protein C-terminal domain-containing protein" evidence="1">
    <location>
        <begin position="31"/>
        <end position="321"/>
    </location>
</feature>
<dbReference type="NCBIfam" id="TIGR02595">
    <property type="entry name" value="PEP_CTERM"/>
    <property type="match status" value="1"/>
</dbReference>
<dbReference type="Proteomes" id="UP000662873">
    <property type="component" value="Chromosome"/>
</dbReference>
<reference evidence="3" key="1">
    <citation type="journal article" name="DNA Res.">
        <title>The physiological potential of anammox bacteria as revealed by their core genome structure.</title>
        <authorList>
            <person name="Okubo T."/>
            <person name="Toyoda A."/>
            <person name="Fukuhara K."/>
            <person name="Uchiyama I."/>
            <person name="Harigaya Y."/>
            <person name="Kuroiwa M."/>
            <person name="Suzuki T."/>
            <person name="Murakami Y."/>
            <person name="Suwa Y."/>
            <person name="Takami H."/>
        </authorList>
    </citation>
    <scope>NUCLEOTIDE SEQUENCE</scope>
    <source>
        <strain evidence="3">317325-2</strain>
    </source>
</reference>
<dbReference type="InterPro" id="IPR013424">
    <property type="entry name" value="Ice-binding_C"/>
</dbReference>
<dbReference type="Pfam" id="PF07589">
    <property type="entry name" value="PEP-CTERM"/>
    <property type="match status" value="1"/>
</dbReference>
<feature type="signal peptide" evidence="1">
    <location>
        <begin position="1"/>
        <end position="30"/>
    </location>
</feature>
<evidence type="ECO:0000313" key="4">
    <source>
        <dbReference type="Proteomes" id="UP000662873"/>
    </source>
</evidence>
<proteinExistence type="predicted"/>
<evidence type="ECO:0000259" key="2">
    <source>
        <dbReference type="Pfam" id="PF07589"/>
    </source>
</evidence>
<gene>
    <name evidence="3" type="ORF">NPRO_19000</name>
</gene>
<organism evidence="3 4">
    <name type="scientific">Candidatus Nitrosymbiomonas proteolyticus</name>
    <dbReference type="NCBI Taxonomy" id="2608984"/>
    <lineage>
        <taxon>Bacteria</taxon>
        <taxon>Bacillati</taxon>
        <taxon>Armatimonadota</taxon>
        <taxon>Armatimonadota incertae sedis</taxon>
        <taxon>Candidatus Nitrosymbiomonas</taxon>
    </lineage>
</organism>
<sequence>MPHNKRGGFFMRFRLLSLAIGCAVSGFALAQSIDPFYSGDYSFTDLGSVAGVPSNYGGLTLLAGNPNKLLLGGNANNAAGMLYVVDVVRDVDGHIVGFSGPATPYADAPYNDGGVTYGPNGVLYASRWPVNELGMYLPGSTTPDKVVDLAALGVAQSHSALVWGPGARPYTNRLKLSSWSGGQFYDATYTFDAFGMVDILSVTQTATLTGGPEGIVYVPYGSALFGDSMLVSEYSAGNIASYDVDANGDPIVATRKTFMSGLTGAEGAFVDELTGDFLFSTFGGGDRIIRVSGFAAIPEPATMIGLGLGFAALASRRRKNR</sequence>
<protein>
    <recommendedName>
        <fullName evidence="2">Ice-binding protein C-terminal domain-containing protein</fullName>
    </recommendedName>
</protein>
<evidence type="ECO:0000256" key="1">
    <source>
        <dbReference type="SAM" id="SignalP"/>
    </source>
</evidence>
<dbReference type="KEGG" id="npy:NPRO_19000"/>
<evidence type="ECO:0000313" key="3">
    <source>
        <dbReference type="EMBL" id="BBO24305.1"/>
    </source>
</evidence>
<accession>A0A809RIH4</accession>
<dbReference type="EMBL" id="AP021858">
    <property type="protein sequence ID" value="BBO24305.1"/>
    <property type="molecule type" value="Genomic_DNA"/>
</dbReference>
<name>A0A809RIH4_9BACT</name>